<sequence>MGHSRTLPLILFSVFLNFAVTTVSLACSKGQCKLLDECLFNEDCQPGLSCFSCSEEFHGSRCVRSTATNQFKLLNNSLPFNKYAFLTTHNSFANDREPLHTGIRLTFINQEDTVTQQLNNGVRALMLDTYDFKGDIWLCHSFKGKCFDFTAFGLAIDTFKEIEAFLSVNPSEIVTLILEDYVETPNGLSKVFKDSGLMKYWFPVSSMPQNGQDWPLVKDMVSNNQRLVVFTSKKYKQESEGIAYQWNYMVENHYGDAGQQTGKCSNRGESAPLDDKTKPLVLINQFHSIPIKEMTCKDNSAGVLSMLDTCYGAAGNRWANFVAVDYYKRSDGGGVFQAIDKLNGKLLCGCDDVHSCVPGSSSATCSH</sequence>
<dbReference type="Gene3D" id="3.20.20.190">
    <property type="entry name" value="Phosphatidylinositol (PI) phosphodiesterase"/>
    <property type="match status" value="1"/>
</dbReference>
<dbReference type="InterPro" id="IPR051057">
    <property type="entry name" value="PI-PLC_domain"/>
</dbReference>
<name>A0A1R3JFA0_COCAP</name>
<organism evidence="2 3">
    <name type="scientific">Corchorus capsularis</name>
    <name type="common">Jute</name>
    <dbReference type="NCBI Taxonomy" id="210143"/>
    <lineage>
        <taxon>Eukaryota</taxon>
        <taxon>Viridiplantae</taxon>
        <taxon>Streptophyta</taxon>
        <taxon>Embryophyta</taxon>
        <taxon>Tracheophyta</taxon>
        <taxon>Spermatophyta</taxon>
        <taxon>Magnoliopsida</taxon>
        <taxon>eudicotyledons</taxon>
        <taxon>Gunneridae</taxon>
        <taxon>Pentapetalae</taxon>
        <taxon>rosids</taxon>
        <taxon>malvids</taxon>
        <taxon>Malvales</taxon>
        <taxon>Malvaceae</taxon>
        <taxon>Grewioideae</taxon>
        <taxon>Apeibeae</taxon>
        <taxon>Corchorus</taxon>
    </lineage>
</organism>
<proteinExistence type="predicted"/>
<dbReference type="EMBL" id="AWWV01008075">
    <property type="protein sequence ID" value="OMO93508.1"/>
    <property type="molecule type" value="Genomic_DNA"/>
</dbReference>
<evidence type="ECO:0000313" key="2">
    <source>
        <dbReference type="EMBL" id="OMO93508.1"/>
    </source>
</evidence>
<comment type="caution">
    <text evidence="2">The sequence shown here is derived from an EMBL/GenBank/DDBJ whole genome shotgun (WGS) entry which is preliminary data.</text>
</comment>
<dbReference type="GO" id="GO:0006629">
    <property type="term" value="P:lipid metabolic process"/>
    <property type="evidence" value="ECO:0007669"/>
    <property type="project" value="InterPro"/>
</dbReference>
<feature type="signal peptide" evidence="1">
    <location>
        <begin position="1"/>
        <end position="21"/>
    </location>
</feature>
<dbReference type="Gramene" id="OMO93508">
    <property type="protein sequence ID" value="OMO93508"/>
    <property type="gene ID" value="CCACVL1_06460"/>
</dbReference>
<dbReference type="PANTHER" id="PTHR13593">
    <property type="match status" value="1"/>
</dbReference>
<gene>
    <name evidence="2" type="ORF">CCACVL1_06460</name>
</gene>
<keyword evidence="3" id="KW-1185">Reference proteome</keyword>
<dbReference type="CDD" id="cd08588">
    <property type="entry name" value="PI-PLCc_At5g67130_like"/>
    <property type="match status" value="1"/>
</dbReference>
<dbReference type="InterPro" id="IPR017946">
    <property type="entry name" value="PLC-like_Pdiesterase_TIM-brl"/>
</dbReference>
<accession>A0A1R3JFA0</accession>
<dbReference type="SUPFAM" id="SSF51695">
    <property type="entry name" value="PLC-like phosphodiesterases"/>
    <property type="match status" value="1"/>
</dbReference>
<dbReference type="STRING" id="210143.A0A1R3JFA0"/>
<evidence type="ECO:0000256" key="1">
    <source>
        <dbReference type="SAM" id="SignalP"/>
    </source>
</evidence>
<dbReference type="PANTHER" id="PTHR13593:SF127">
    <property type="entry name" value="PLC-LIKE PHOSPHODIESTERASES SUPERFAMILY PROTEIN"/>
    <property type="match status" value="1"/>
</dbReference>
<dbReference type="OrthoDB" id="7984201at2759"/>
<feature type="chain" id="PRO_5012571218" evidence="1">
    <location>
        <begin position="22"/>
        <end position="367"/>
    </location>
</feature>
<dbReference type="Proteomes" id="UP000188268">
    <property type="component" value="Unassembled WGS sequence"/>
</dbReference>
<protein>
    <submittedName>
        <fullName evidence="2">Uncharacterized protein</fullName>
    </submittedName>
</protein>
<keyword evidence="1" id="KW-0732">Signal</keyword>
<dbReference type="OMA" id="CFDCQPE"/>
<dbReference type="AlphaFoldDB" id="A0A1R3JFA0"/>
<reference evidence="2 3" key="1">
    <citation type="submission" date="2013-09" db="EMBL/GenBank/DDBJ databases">
        <title>Corchorus capsularis genome sequencing.</title>
        <authorList>
            <person name="Alam M."/>
            <person name="Haque M.S."/>
            <person name="Islam M.S."/>
            <person name="Emdad E.M."/>
            <person name="Islam M.M."/>
            <person name="Ahmed B."/>
            <person name="Halim A."/>
            <person name="Hossen Q.M.M."/>
            <person name="Hossain M.Z."/>
            <person name="Ahmed R."/>
            <person name="Khan M.M."/>
            <person name="Islam R."/>
            <person name="Rashid M.M."/>
            <person name="Khan S.A."/>
            <person name="Rahman M.S."/>
            <person name="Alam M."/>
        </authorList>
    </citation>
    <scope>NUCLEOTIDE SEQUENCE [LARGE SCALE GENOMIC DNA]</scope>
    <source>
        <strain evidence="3">cv. CVL-1</strain>
        <tissue evidence="2">Whole seedling</tissue>
    </source>
</reference>
<dbReference type="GO" id="GO:0008081">
    <property type="term" value="F:phosphoric diester hydrolase activity"/>
    <property type="evidence" value="ECO:0007669"/>
    <property type="project" value="InterPro"/>
</dbReference>
<evidence type="ECO:0000313" key="3">
    <source>
        <dbReference type="Proteomes" id="UP000188268"/>
    </source>
</evidence>
<dbReference type="PROSITE" id="PS51257">
    <property type="entry name" value="PROKAR_LIPOPROTEIN"/>
    <property type="match status" value="1"/>
</dbReference>
<dbReference type="PROSITE" id="PS50007">
    <property type="entry name" value="PIPLC_X_DOMAIN"/>
    <property type="match status" value="1"/>
</dbReference>
<dbReference type="Pfam" id="PF26178">
    <property type="entry name" value="PI-PLC_cat"/>
    <property type="match status" value="1"/>
</dbReference>